<protein>
    <submittedName>
        <fullName evidence="1">SFRICE_024716</fullName>
    </submittedName>
</protein>
<accession>A0A2H1VFL3</accession>
<reference evidence="1" key="1">
    <citation type="submission" date="2016-07" db="EMBL/GenBank/DDBJ databases">
        <authorList>
            <person name="Bretaudeau A."/>
        </authorList>
    </citation>
    <scope>NUCLEOTIDE SEQUENCE</scope>
    <source>
        <strain evidence="1">Rice</strain>
        <tissue evidence="1">Whole body</tissue>
    </source>
</reference>
<proteinExistence type="predicted"/>
<organism evidence="1">
    <name type="scientific">Spodoptera frugiperda</name>
    <name type="common">Fall armyworm</name>
    <dbReference type="NCBI Taxonomy" id="7108"/>
    <lineage>
        <taxon>Eukaryota</taxon>
        <taxon>Metazoa</taxon>
        <taxon>Ecdysozoa</taxon>
        <taxon>Arthropoda</taxon>
        <taxon>Hexapoda</taxon>
        <taxon>Insecta</taxon>
        <taxon>Pterygota</taxon>
        <taxon>Neoptera</taxon>
        <taxon>Endopterygota</taxon>
        <taxon>Lepidoptera</taxon>
        <taxon>Glossata</taxon>
        <taxon>Ditrysia</taxon>
        <taxon>Noctuoidea</taxon>
        <taxon>Noctuidae</taxon>
        <taxon>Amphipyrinae</taxon>
        <taxon>Spodoptera</taxon>
    </lineage>
</organism>
<sequence>MKHTGKRAYVSPDATTAAHGHLKHQRHYKCIADPMGGNLRVVVELEFGKIGKVSSLIQRNTTQALFHVRFLRGRGTTPVETTH</sequence>
<gene>
    <name evidence="1" type="ORF">SFRICE_024716</name>
</gene>
<name>A0A2H1VFL3_SPOFR</name>
<dbReference type="EMBL" id="ODYU01002102">
    <property type="protein sequence ID" value="SOQ39182.1"/>
    <property type="molecule type" value="Genomic_DNA"/>
</dbReference>
<dbReference type="AlphaFoldDB" id="A0A2H1VFL3"/>
<evidence type="ECO:0000313" key="1">
    <source>
        <dbReference type="EMBL" id="SOQ39182.1"/>
    </source>
</evidence>